<accession>A0A1Q6B6B0</accession>
<name>A0A1Q6B6B0_ECOLX</name>
<organism evidence="1 2">
    <name type="scientific">Escherichia coli</name>
    <dbReference type="NCBI Taxonomy" id="562"/>
    <lineage>
        <taxon>Bacteria</taxon>
        <taxon>Pseudomonadati</taxon>
        <taxon>Pseudomonadota</taxon>
        <taxon>Gammaproteobacteria</taxon>
        <taxon>Enterobacterales</taxon>
        <taxon>Enterobacteriaceae</taxon>
        <taxon>Escherichia</taxon>
    </lineage>
</organism>
<dbReference type="Proteomes" id="UP000185794">
    <property type="component" value="Unassembled WGS sequence"/>
</dbReference>
<reference evidence="1 2" key="1">
    <citation type="journal article" date="2017" name="Front. Cell. Infect. Microbiol.">
        <title>Chaperone-usher pili loci of human colonization factor-negative enterotoxigenic Escherichia coli.</title>
        <authorList>
            <person name="Del Canto F."/>
            <person name="Vidal R."/>
            <person name="Stine O.C."/>
            <person name="Pop M."/>
        </authorList>
    </citation>
    <scope>NUCLEOTIDE SEQUENCE [LARGE SCALE GENOMIC DNA]</scope>
    <source>
        <strain evidence="1 2">700324</strain>
    </source>
</reference>
<protein>
    <submittedName>
        <fullName evidence="1">Uncharacterized protein</fullName>
    </submittedName>
</protein>
<sequence>MWCRVPPGAWRRLHTRRVGIHRRSTVSLNLNPRALSRIHHNAKDSLWLKILSCYVPAFSHIRRGGPGYSPTTRIRLIWLSPTTQKEKKCPVISIRCTNPTVKMLESIGALKSVG</sequence>
<comment type="caution">
    <text evidence="1">The sequence shown here is derived from an EMBL/GenBank/DDBJ whole genome shotgun (WGS) entry which is preliminary data.</text>
</comment>
<evidence type="ECO:0000313" key="1">
    <source>
        <dbReference type="EMBL" id="OKV04099.1"/>
    </source>
</evidence>
<gene>
    <name evidence="1" type="ORF">AWP47_28670</name>
</gene>
<dbReference type="AlphaFoldDB" id="A0A1Q6B6B0"/>
<evidence type="ECO:0000313" key="2">
    <source>
        <dbReference type="Proteomes" id="UP000185794"/>
    </source>
</evidence>
<dbReference type="EMBL" id="LRKC01000174">
    <property type="protein sequence ID" value="OKV04099.1"/>
    <property type="molecule type" value="Genomic_DNA"/>
</dbReference>
<proteinExistence type="predicted"/>